<protein>
    <submittedName>
        <fullName evidence="2">Uncharacterized protein</fullName>
    </submittedName>
</protein>
<dbReference type="AlphaFoldDB" id="A0A4V6RGM8"/>
<keyword evidence="1" id="KW-0812">Transmembrane</keyword>
<gene>
    <name evidence="2" type="ORF">DBV15_03559</name>
</gene>
<evidence type="ECO:0000313" key="2">
    <source>
        <dbReference type="EMBL" id="TGZ53934.1"/>
    </source>
</evidence>
<name>A0A4V6RGM8_9HYME</name>
<keyword evidence="1" id="KW-0472">Membrane</keyword>
<comment type="caution">
    <text evidence="2">The sequence shown here is derived from an EMBL/GenBank/DDBJ whole genome shotgun (WGS) entry which is preliminary data.</text>
</comment>
<dbReference type="EMBL" id="QBLH01000871">
    <property type="protein sequence ID" value="TGZ53934.1"/>
    <property type="molecule type" value="Genomic_DNA"/>
</dbReference>
<accession>A0A4V6RGM8</accession>
<proteinExistence type="predicted"/>
<organism evidence="2 3">
    <name type="scientific">Temnothorax longispinosus</name>
    <dbReference type="NCBI Taxonomy" id="300112"/>
    <lineage>
        <taxon>Eukaryota</taxon>
        <taxon>Metazoa</taxon>
        <taxon>Ecdysozoa</taxon>
        <taxon>Arthropoda</taxon>
        <taxon>Hexapoda</taxon>
        <taxon>Insecta</taxon>
        <taxon>Pterygota</taxon>
        <taxon>Neoptera</taxon>
        <taxon>Endopterygota</taxon>
        <taxon>Hymenoptera</taxon>
        <taxon>Apocrita</taxon>
        <taxon>Aculeata</taxon>
        <taxon>Formicoidea</taxon>
        <taxon>Formicidae</taxon>
        <taxon>Myrmicinae</taxon>
        <taxon>Temnothorax</taxon>
    </lineage>
</organism>
<feature type="transmembrane region" description="Helical" evidence="1">
    <location>
        <begin position="40"/>
        <end position="65"/>
    </location>
</feature>
<reference evidence="2 3" key="1">
    <citation type="journal article" date="2019" name="Philos. Trans. R. Soc. Lond., B, Biol. Sci.">
        <title>Ant behaviour and brain gene expression of defending hosts depend on the ecological success of the intruding social parasite.</title>
        <authorList>
            <person name="Kaur R."/>
            <person name="Stoldt M."/>
            <person name="Jongepier E."/>
            <person name="Feldmeyer B."/>
            <person name="Menzel F."/>
            <person name="Bornberg-Bauer E."/>
            <person name="Foitzik S."/>
        </authorList>
    </citation>
    <scope>NUCLEOTIDE SEQUENCE [LARGE SCALE GENOMIC DNA]</scope>
    <source>
        <tissue evidence="2">Whole body</tissue>
    </source>
</reference>
<dbReference type="Proteomes" id="UP000310200">
    <property type="component" value="Unassembled WGS sequence"/>
</dbReference>
<keyword evidence="1" id="KW-1133">Transmembrane helix</keyword>
<evidence type="ECO:0000313" key="3">
    <source>
        <dbReference type="Proteomes" id="UP000310200"/>
    </source>
</evidence>
<keyword evidence="3" id="KW-1185">Reference proteome</keyword>
<sequence>MRLSKFSNRKWLHLSARGSSYLQLCPDTEKWDSDQQKNSIISRLLFSSSVLALFAVNCCCSFCFLRRLRFRLCTQNSTTKTMKRNTATHEATSIQTERAFSVSTFCCMMVEHSLYSSYVRLLNCTTVQSSIGIVADNEKILDVEDESALFAEAESLIALRRMHGGTGERKMMRLCTLQFVVYVKDDDGNDDDDDESFTDFQIMDSLTGFAQY</sequence>
<evidence type="ECO:0000256" key="1">
    <source>
        <dbReference type="SAM" id="Phobius"/>
    </source>
</evidence>